<keyword evidence="1" id="KW-0378">Hydrolase</keyword>
<dbReference type="SUPFAM" id="SSF56784">
    <property type="entry name" value="HAD-like"/>
    <property type="match status" value="1"/>
</dbReference>
<dbReference type="SFLD" id="SFLDS00003">
    <property type="entry name" value="Haloacid_Dehalogenase"/>
    <property type="match status" value="1"/>
</dbReference>
<dbReference type="SFLD" id="SFLDG01132">
    <property type="entry name" value="C1.5.3:_5'-Nucleotidase_Like"/>
    <property type="match status" value="1"/>
</dbReference>
<sequence>MSSGKPGRVWIFDLDDTLHNASRHVFPHINHAMTRYLMVHLGLDEAAANQLRRHYWEKYGATLHGLMRHHGTDPHHFLHHTHQFADLSLMVLQVQGLREMLARLGGRKVVFTNAPMAYARQVLDLLRIRHCFEHVFSIESTRFQPKPAKAGFMRLLSRIEVPAARCVMVEDSLPALKMARQLGMKTVFISPGARRPSYVDARLHSVLALPNLSALI</sequence>
<dbReference type="SFLD" id="SFLDG01129">
    <property type="entry name" value="C1.5:_HAD__Beta-PGM__Phosphata"/>
    <property type="match status" value="1"/>
</dbReference>
<evidence type="ECO:0000313" key="1">
    <source>
        <dbReference type="EMBL" id="OIQ82103.1"/>
    </source>
</evidence>
<dbReference type="GO" id="GO:0008967">
    <property type="term" value="F:phosphoglycolate phosphatase activity"/>
    <property type="evidence" value="ECO:0007669"/>
    <property type="project" value="UniProtKB-EC"/>
</dbReference>
<dbReference type="InterPro" id="IPR006439">
    <property type="entry name" value="HAD-SF_hydro_IA"/>
</dbReference>
<dbReference type="EMBL" id="MLJW01000843">
    <property type="protein sequence ID" value="OIQ82103.1"/>
    <property type="molecule type" value="Genomic_DNA"/>
</dbReference>
<gene>
    <name evidence="1" type="primary">gph_26</name>
    <name evidence="1" type="ORF">GALL_361170</name>
</gene>
<dbReference type="Gene3D" id="3.40.50.1000">
    <property type="entry name" value="HAD superfamily/HAD-like"/>
    <property type="match status" value="1"/>
</dbReference>
<proteinExistence type="predicted"/>
<dbReference type="PANTHER" id="PTHR12725">
    <property type="entry name" value="HALOACID DEHALOGENASE-LIKE HYDROLASE"/>
    <property type="match status" value="1"/>
</dbReference>
<dbReference type="PANTHER" id="PTHR12725:SF117">
    <property type="entry name" value="HALOACID DEHALOGENASE-LIKE HYDROLASE"/>
    <property type="match status" value="1"/>
</dbReference>
<dbReference type="InterPro" id="IPR010237">
    <property type="entry name" value="Pyr-5-nucltdase"/>
</dbReference>
<dbReference type="NCBIfam" id="TIGR01993">
    <property type="entry name" value="Pyr-5-nucltdase"/>
    <property type="match status" value="1"/>
</dbReference>
<dbReference type="Pfam" id="PF13419">
    <property type="entry name" value="HAD_2"/>
    <property type="match status" value="1"/>
</dbReference>
<dbReference type="AlphaFoldDB" id="A0A1J5QQF2"/>
<name>A0A1J5QQF2_9ZZZZ</name>
<accession>A0A1J5QQF2</accession>
<dbReference type="Gene3D" id="1.10.150.450">
    <property type="match status" value="1"/>
</dbReference>
<reference evidence="1" key="1">
    <citation type="submission" date="2016-10" db="EMBL/GenBank/DDBJ databases">
        <title>Sequence of Gallionella enrichment culture.</title>
        <authorList>
            <person name="Poehlein A."/>
            <person name="Muehling M."/>
            <person name="Daniel R."/>
        </authorList>
    </citation>
    <scope>NUCLEOTIDE SEQUENCE</scope>
</reference>
<dbReference type="InterPro" id="IPR036412">
    <property type="entry name" value="HAD-like_sf"/>
</dbReference>
<dbReference type="InterPro" id="IPR041492">
    <property type="entry name" value="HAD_2"/>
</dbReference>
<dbReference type="InterPro" id="IPR023214">
    <property type="entry name" value="HAD_sf"/>
</dbReference>
<dbReference type="NCBIfam" id="TIGR01509">
    <property type="entry name" value="HAD-SF-IA-v3"/>
    <property type="match status" value="1"/>
</dbReference>
<protein>
    <submittedName>
        <fullName evidence="1">Phosphoglycolate phosphatase</fullName>
        <ecNumber evidence="1">3.1.3.18</ecNumber>
    </submittedName>
</protein>
<organism evidence="1">
    <name type="scientific">mine drainage metagenome</name>
    <dbReference type="NCBI Taxonomy" id="410659"/>
    <lineage>
        <taxon>unclassified sequences</taxon>
        <taxon>metagenomes</taxon>
        <taxon>ecological metagenomes</taxon>
    </lineage>
</organism>
<dbReference type="EC" id="3.1.3.18" evidence="1"/>
<comment type="caution">
    <text evidence="1">The sequence shown here is derived from an EMBL/GenBank/DDBJ whole genome shotgun (WGS) entry which is preliminary data.</text>
</comment>